<name>A0ABD1A5Q1_CARAN</name>
<dbReference type="Pfam" id="PF14577">
    <property type="entry name" value="SEO_C"/>
    <property type="match status" value="1"/>
</dbReference>
<keyword evidence="4" id="KW-1185">Reference proteome</keyword>
<feature type="domain" description="Sieve element occlusion N-terminal" evidence="1">
    <location>
        <begin position="11"/>
        <end position="288"/>
    </location>
</feature>
<dbReference type="AlphaFoldDB" id="A0ABD1A5Q1"/>
<dbReference type="InterPro" id="IPR039299">
    <property type="entry name" value="SEOA"/>
</dbReference>
<comment type="caution">
    <text evidence="3">The sequence shown here is derived from an EMBL/GenBank/DDBJ whole genome shotgun (WGS) entry which is preliminary data.</text>
</comment>
<organism evidence="3 4">
    <name type="scientific">Cardamine amara subsp. amara</name>
    <dbReference type="NCBI Taxonomy" id="228776"/>
    <lineage>
        <taxon>Eukaryota</taxon>
        <taxon>Viridiplantae</taxon>
        <taxon>Streptophyta</taxon>
        <taxon>Embryophyta</taxon>
        <taxon>Tracheophyta</taxon>
        <taxon>Spermatophyta</taxon>
        <taxon>Magnoliopsida</taxon>
        <taxon>eudicotyledons</taxon>
        <taxon>Gunneridae</taxon>
        <taxon>Pentapetalae</taxon>
        <taxon>rosids</taxon>
        <taxon>malvids</taxon>
        <taxon>Brassicales</taxon>
        <taxon>Brassicaceae</taxon>
        <taxon>Cardamineae</taxon>
        <taxon>Cardamine</taxon>
    </lineage>
</organism>
<sequence>MNFPSNICALNEEIIVEQLLRSHDPDGRWLDSEMLLQEVETILSFVLQNNVSMPLMTENCLTNIEVFDSKETLPYTISRISIQMLCPCIGENEIQKRRMLLFELLKGYRWDTKAMLVLGALAAVYGGLFLPSHLAICEPVAASIATLNQLPIERTKFRPWFESLSLLVKAMVAVTKCIIKFERLPFKQAKLDSNLVGETLSNIYLATYRVVKSALACLQQIPYFKQIHEATESRKAAGELSTESKRAAGELSSLGYQLLNIHNRLNKQVEECSTRTEEEINQRLRNINMGTHQDNQEILHLLFSHQDNMPLQQYSRQIAITELKEKVILLLLSKPPVEPLFFLLQQLYDHPSNTNTEQNYEIIWIPIPSSQKWTNKEKEIFDFYSNSLPWISVRQPWLMNSKVLNFLRTEWHYGDDEAMVVVIDTNGKVVNMNAMDMVLIWGVKAYPFSVSREDELWEEDNEWSMQLLLDGIHPAFETWVKFLIQMSKIFILFDQIVMRLFLNSTNQVKEGREICIFGSENLDWVDEFVSLARKIQNLGFQIELIYLSKRGRDERTIAMEENSILISPTVQQLFWLRLESIERSKLKRIESSKSDRVIEEVTKLLDFDYGKHKGWAVIGKGSAAAIVDGGKLIERMRRIVRWGEYASELGFTEAIEMAAEKPCEQTHTVVVPFEEASKMRVVTCEKCKRPMKRFVGYQ</sequence>
<dbReference type="Proteomes" id="UP001558713">
    <property type="component" value="Unassembled WGS sequence"/>
</dbReference>
<dbReference type="InterPro" id="IPR027944">
    <property type="entry name" value="SEO_C"/>
</dbReference>
<reference evidence="3 4" key="1">
    <citation type="submission" date="2024-04" db="EMBL/GenBank/DDBJ databases">
        <title>Genome assembly C_amara_ONT_v2.</title>
        <authorList>
            <person name="Yant L."/>
            <person name="Moore C."/>
            <person name="Slenker M."/>
        </authorList>
    </citation>
    <scope>NUCLEOTIDE SEQUENCE [LARGE SCALE GENOMIC DNA]</scope>
    <source>
        <tissue evidence="3">Leaf</tissue>
    </source>
</reference>
<dbReference type="Pfam" id="PF14576">
    <property type="entry name" value="SEO_N"/>
    <property type="match status" value="1"/>
</dbReference>
<accession>A0ABD1A5Q1</accession>
<dbReference type="PANTHER" id="PTHR33232:SF11">
    <property type="entry name" value="PROTEIN SIEVE ELEMENT OCCLUSION C"/>
    <property type="match status" value="1"/>
</dbReference>
<proteinExistence type="predicted"/>
<dbReference type="InterPro" id="IPR027942">
    <property type="entry name" value="SEO_N"/>
</dbReference>
<dbReference type="PANTHER" id="PTHR33232">
    <property type="entry name" value="PROTEIN SIEVE ELEMENT OCCLUSION B-LIKE"/>
    <property type="match status" value="1"/>
</dbReference>
<feature type="domain" description="Sieve element occlusion C-terminal" evidence="2">
    <location>
        <begin position="503"/>
        <end position="698"/>
    </location>
</feature>
<evidence type="ECO:0000259" key="2">
    <source>
        <dbReference type="Pfam" id="PF14577"/>
    </source>
</evidence>
<protein>
    <submittedName>
        <fullName evidence="3">Protein SIEVE ELEMENT OCCLUSION C</fullName>
    </submittedName>
</protein>
<evidence type="ECO:0000313" key="4">
    <source>
        <dbReference type="Proteomes" id="UP001558713"/>
    </source>
</evidence>
<evidence type="ECO:0000259" key="1">
    <source>
        <dbReference type="Pfam" id="PF14576"/>
    </source>
</evidence>
<dbReference type="EMBL" id="JBANAX010000582">
    <property type="protein sequence ID" value="KAL1202158.1"/>
    <property type="molecule type" value="Genomic_DNA"/>
</dbReference>
<gene>
    <name evidence="3" type="ORF">V5N11_007127</name>
</gene>
<evidence type="ECO:0000313" key="3">
    <source>
        <dbReference type="EMBL" id="KAL1202158.1"/>
    </source>
</evidence>